<sequence>MMTVFGCITYEHDLSLVIIAALVCGAGSWAAIRLFRRAVATTSTEKLAWLVLTALVAGAAIWCTHFIAMLGFQPGVPIGFDPILTIVSLLVAMAGAVCGFAIAASSITRLAPAIGGAVVGIAIAAMHYTGMMAYRVQGIVSWDISYLVVSVVLSVTLSTLALQFAARRNTSADRYADSYIATGILVLAIVSLHFTGMTAFRVEPLLVDGNFSNPEALRALALVVAGVAVPVVGAGLASHLIDNRARTEASEALSNMSNGLVMIAGNGTIRLFNDRVRSMLGLSQEQLYVGMSIDQYVRNIGFNERWNEAELQEAIAEIGAWQTQSSGSRIERHFNNGTILSISCQPIPDGGAILTYDDVTEARHGQKQITHMAFHDALTGLPNRRSFSEQIEILSKTGPFVMLMLDLDRFKTVNDTLGHAVGDQLLVEAARRLRNNCRPSDMLFRLGGDEMAMLGKLTQDHAEPLADRMIGAFARPFEVGAHKVTVGLSIGVATANRGDDPEFVQRMADLALYKAKGDGRGRAEIYRDGMIEEAAQRRRVESDLALAVHAGQFELYYQPLYTLPNRDLAGFEALLRWHHPERGMVSPTEFIPIAEQCGAIIDIGAWVIDEACRQAALWPDDLYVSINVSPVQLRSVDTLRQITEALAKYKLTPRRIEVEITETAMAENNEQIAVALAGLRALGVRIAMDDFGTGYSSLVHLREFELDRIKIDRSFISASDTDPNAAAVVRAITIMAKEMAISTTGEGVETEDQLTSLTECGCGTAQGYLLGRPTDARSASVLAGINPDLAA</sequence>
<dbReference type="AlphaFoldDB" id="A0A256EZ49"/>
<keyword evidence="1" id="KW-1133">Transmembrane helix</keyword>
<dbReference type="InterPro" id="IPR035965">
    <property type="entry name" value="PAS-like_dom_sf"/>
</dbReference>
<dbReference type="InterPro" id="IPR005330">
    <property type="entry name" value="MHYT_dom"/>
</dbReference>
<dbReference type="InterPro" id="IPR043128">
    <property type="entry name" value="Rev_trsase/Diguanyl_cyclase"/>
</dbReference>
<feature type="domain" description="PAS" evidence="2">
    <location>
        <begin position="245"/>
        <end position="287"/>
    </location>
</feature>
<dbReference type="SUPFAM" id="SSF55785">
    <property type="entry name" value="PYP-like sensor domain (PAS domain)"/>
    <property type="match status" value="1"/>
</dbReference>
<feature type="domain" description="MHYT" evidence="5">
    <location>
        <begin position="12"/>
        <end position="203"/>
    </location>
</feature>
<feature type="transmembrane region" description="Helical" evidence="1">
    <location>
        <begin position="178"/>
        <end position="196"/>
    </location>
</feature>
<dbReference type="SMART" id="SM00267">
    <property type="entry name" value="GGDEF"/>
    <property type="match status" value="1"/>
</dbReference>
<dbReference type="Gene3D" id="3.20.20.450">
    <property type="entry name" value="EAL domain"/>
    <property type="match status" value="1"/>
</dbReference>
<dbReference type="PANTHER" id="PTHR44757">
    <property type="entry name" value="DIGUANYLATE CYCLASE DGCP"/>
    <property type="match status" value="1"/>
</dbReference>
<dbReference type="Gene3D" id="3.30.70.270">
    <property type="match status" value="1"/>
</dbReference>
<keyword evidence="1" id="KW-0472">Membrane</keyword>
<feature type="transmembrane region" description="Helical" evidence="1">
    <location>
        <begin position="47"/>
        <end position="71"/>
    </location>
</feature>
<dbReference type="EMBL" id="NNRL01000168">
    <property type="protein sequence ID" value="OYR07882.1"/>
    <property type="molecule type" value="Genomic_DNA"/>
</dbReference>
<evidence type="ECO:0000259" key="3">
    <source>
        <dbReference type="PROSITE" id="PS50883"/>
    </source>
</evidence>
<dbReference type="InterPro" id="IPR000160">
    <property type="entry name" value="GGDEF_dom"/>
</dbReference>
<dbReference type="InterPro" id="IPR029787">
    <property type="entry name" value="Nucleotide_cyclase"/>
</dbReference>
<dbReference type="SMART" id="SM00052">
    <property type="entry name" value="EAL"/>
    <property type="match status" value="1"/>
</dbReference>
<dbReference type="PROSITE" id="PS50112">
    <property type="entry name" value="PAS"/>
    <property type="match status" value="1"/>
</dbReference>
<dbReference type="Pfam" id="PF00990">
    <property type="entry name" value="GGDEF"/>
    <property type="match status" value="1"/>
</dbReference>
<keyword evidence="7" id="KW-1185">Reference proteome</keyword>
<evidence type="ECO:0000259" key="2">
    <source>
        <dbReference type="PROSITE" id="PS50112"/>
    </source>
</evidence>
<feature type="transmembrane region" description="Helical" evidence="1">
    <location>
        <begin position="144"/>
        <end position="166"/>
    </location>
</feature>
<feature type="transmembrane region" description="Helical" evidence="1">
    <location>
        <begin position="110"/>
        <end position="129"/>
    </location>
</feature>
<dbReference type="Pfam" id="PF03707">
    <property type="entry name" value="MHYT"/>
    <property type="match status" value="3"/>
</dbReference>
<keyword evidence="1" id="KW-0812">Transmembrane</keyword>
<organism evidence="6 7">
    <name type="scientific">Brucella grignonensis</name>
    <dbReference type="NCBI Taxonomy" id="94627"/>
    <lineage>
        <taxon>Bacteria</taxon>
        <taxon>Pseudomonadati</taxon>
        <taxon>Pseudomonadota</taxon>
        <taxon>Alphaproteobacteria</taxon>
        <taxon>Hyphomicrobiales</taxon>
        <taxon>Brucellaceae</taxon>
        <taxon>Brucella/Ochrobactrum group</taxon>
        <taxon>Brucella</taxon>
    </lineage>
</organism>
<gene>
    <name evidence="6" type="ORF">CEV33_3368</name>
</gene>
<dbReference type="Pfam" id="PF00563">
    <property type="entry name" value="EAL"/>
    <property type="match status" value="1"/>
</dbReference>
<dbReference type="InterPro" id="IPR052155">
    <property type="entry name" value="Biofilm_reg_signaling"/>
</dbReference>
<feature type="transmembrane region" description="Helical" evidence="1">
    <location>
        <begin position="83"/>
        <end position="103"/>
    </location>
</feature>
<name>A0A256EZ49_9HYPH</name>
<comment type="caution">
    <text evidence="6">The sequence shown here is derived from an EMBL/GenBank/DDBJ whole genome shotgun (WGS) entry which is preliminary data.</text>
</comment>
<evidence type="ECO:0000259" key="4">
    <source>
        <dbReference type="PROSITE" id="PS50887"/>
    </source>
</evidence>
<dbReference type="PROSITE" id="PS50924">
    <property type="entry name" value="MHYT"/>
    <property type="match status" value="1"/>
</dbReference>
<dbReference type="SUPFAM" id="SSF55073">
    <property type="entry name" value="Nucleotide cyclase"/>
    <property type="match status" value="1"/>
</dbReference>
<protein>
    <submittedName>
        <fullName evidence="6">Diguanylate cyclase domain protein</fullName>
    </submittedName>
</protein>
<evidence type="ECO:0000256" key="1">
    <source>
        <dbReference type="PROSITE-ProRule" id="PRU00244"/>
    </source>
</evidence>
<dbReference type="SUPFAM" id="SSF141868">
    <property type="entry name" value="EAL domain-like"/>
    <property type="match status" value="1"/>
</dbReference>
<dbReference type="Pfam" id="PF12860">
    <property type="entry name" value="PAS_7"/>
    <property type="match status" value="1"/>
</dbReference>
<dbReference type="InterPro" id="IPR035919">
    <property type="entry name" value="EAL_sf"/>
</dbReference>
<dbReference type="PROSITE" id="PS50883">
    <property type="entry name" value="EAL"/>
    <property type="match status" value="1"/>
</dbReference>
<feature type="domain" description="EAL" evidence="3">
    <location>
        <begin position="537"/>
        <end position="787"/>
    </location>
</feature>
<feature type="domain" description="GGDEF" evidence="4">
    <location>
        <begin position="398"/>
        <end position="528"/>
    </location>
</feature>
<dbReference type="CDD" id="cd00130">
    <property type="entry name" value="PAS"/>
    <property type="match status" value="1"/>
</dbReference>
<dbReference type="Proteomes" id="UP000216478">
    <property type="component" value="Unassembled WGS sequence"/>
</dbReference>
<dbReference type="CDD" id="cd01948">
    <property type="entry name" value="EAL"/>
    <property type="match status" value="1"/>
</dbReference>
<dbReference type="SMART" id="SM00091">
    <property type="entry name" value="PAS"/>
    <property type="match status" value="1"/>
</dbReference>
<dbReference type="Gene3D" id="3.30.450.20">
    <property type="entry name" value="PAS domain"/>
    <property type="match status" value="1"/>
</dbReference>
<dbReference type="OrthoDB" id="9814202at2"/>
<dbReference type="CDD" id="cd01949">
    <property type="entry name" value="GGDEF"/>
    <property type="match status" value="1"/>
</dbReference>
<dbReference type="RefSeq" id="WP_094542419.1">
    <property type="nucleotide sequence ID" value="NZ_JBHEER010000016.1"/>
</dbReference>
<dbReference type="GO" id="GO:0016020">
    <property type="term" value="C:membrane"/>
    <property type="evidence" value="ECO:0007669"/>
    <property type="project" value="UniProtKB-UniRule"/>
</dbReference>
<dbReference type="PANTHER" id="PTHR44757:SF2">
    <property type="entry name" value="BIOFILM ARCHITECTURE MAINTENANCE PROTEIN MBAA"/>
    <property type="match status" value="1"/>
</dbReference>
<evidence type="ECO:0000313" key="6">
    <source>
        <dbReference type="EMBL" id="OYR07882.1"/>
    </source>
</evidence>
<accession>A0A256EZ49</accession>
<dbReference type="InterPro" id="IPR000014">
    <property type="entry name" value="PAS"/>
</dbReference>
<feature type="transmembrane region" description="Helical" evidence="1">
    <location>
        <begin position="216"/>
        <end position="237"/>
    </location>
</feature>
<feature type="transmembrane region" description="Helical" evidence="1">
    <location>
        <begin position="14"/>
        <end position="35"/>
    </location>
</feature>
<dbReference type="NCBIfam" id="TIGR00254">
    <property type="entry name" value="GGDEF"/>
    <property type="match status" value="1"/>
</dbReference>
<reference evidence="6 7" key="1">
    <citation type="submission" date="2017-07" db="EMBL/GenBank/DDBJ databases">
        <title>Phylogenetic study on the rhizospheric bacterium Ochrobactrum sp. A44.</title>
        <authorList>
            <person name="Krzyzanowska D.M."/>
            <person name="Ossowicki A."/>
            <person name="Rajewska M."/>
            <person name="Maciag T."/>
            <person name="Kaczynski Z."/>
            <person name="Czerwicka M."/>
            <person name="Jafra S."/>
        </authorList>
    </citation>
    <scope>NUCLEOTIDE SEQUENCE [LARGE SCALE GENOMIC DNA]</scope>
    <source>
        <strain evidence="6 7">OgA9a</strain>
    </source>
</reference>
<evidence type="ECO:0000313" key="7">
    <source>
        <dbReference type="Proteomes" id="UP000216478"/>
    </source>
</evidence>
<evidence type="ECO:0000259" key="5">
    <source>
        <dbReference type="PROSITE" id="PS50924"/>
    </source>
</evidence>
<dbReference type="PROSITE" id="PS50887">
    <property type="entry name" value="GGDEF"/>
    <property type="match status" value="1"/>
</dbReference>
<proteinExistence type="predicted"/>
<dbReference type="InterPro" id="IPR001633">
    <property type="entry name" value="EAL_dom"/>
</dbReference>